<keyword evidence="1" id="KW-0547">Nucleotide-binding</keyword>
<evidence type="ECO:0000259" key="4">
    <source>
        <dbReference type="Pfam" id="PF00493"/>
    </source>
</evidence>
<dbReference type="Gene3D" id="3.40.50.300">
    <property type="entry name" value="P-loop containing nucleotide triphosphate hydrolases"/>
    <property type="match status" value="1"/>
</dbReference>
<dbReference type="GO" id="GO:0003677">
    <property type="term" value="F:DNA binding"/>
    <property type="evidence" value="ECO:0007669"/>
    <property type="project" value="InterPro"/>
</dbReference>
<evidence type="ECO:0000256" key="3">
    <source>
        <dbReference type="SAM" id="MobiDB-lite"/>
    </source>
</evidence>
<organism evidence="5">
    <name type="scientific">marine sediment metagenome</name>
    <dbReference type="NCBI Taxonomy" id="412755"/>
    <lineage>
        <taxon>unclassified sequences</taxon>
        <taxon>metagenomes</taxon>
        <taxon>ecological metagenomes</taxon>
    </lineage>
</organism>
<feature type="domain" description="MCM C-terminal AAA(+) ATPase" evidence="4">
    <location>
        <begin position="98"/>
        <end position="156"/>
    </location>
</feature>
<feature type="region of interest" description="Disordered" evidence="3">
    <location>
        <begin position="303"/>
        <end position="323"/>
    </location>
</feature>
<comment type="caution">
    <text evidence="5">The sequence shown here is derived from an EMBL/GenBank/DDBJ whole genome shotgun (WGS) entry which is preliminary data.</text>
</comment>
<name>A0A0F9DHI2_9ZZZZ</name>
<proteinExistence type="predicted"/>
<dbReference type="Pfam" id="PF00493">
    <property type="entry name" value="MCM"/>
    <property type="match status" value="1"/>
</dbReference>
<evidence type="ECO:0000256" key="1">
    <source>
        <dbReference type="ARBA" id="ARBA00022741"/>
    </source>
</evidence>
<evidence type="ECO:0000256" key="2">
    <source>
        <dbReference type="ARBA" id="ARBA00022840"/>
    </source>
</evidence>
<evidence type="ECO:0000313" key="5">
    <source>
        <dbReference type="EMBL" id="KKL61099.1"/>
    </source>
</evidence>
<sequence>MTDIEILRRAYERETDTRIAGRVRLKSWQGFMMGASISDINRLKGEGYIQVASRQTGETRYLLTDKGRNMAVPAVLERQFDRVSAATVMEGLSLVVGFDDVKETIAKAIEAQRKINFLLEGPPACAKSVMLEGVRSVVPDAYMAFGSRTSAAGLSEILFEHQPRLLLLDEADKMRMDVFSVLLGLMERGEILETKHAKTRGIILETSVIAACNSTAKMPREFLSRFALHVKFPEYSRREFIDVCCGFLSRAEGCPADLALLIGESVYDLGLGDIRKARGVWQLITEPTVKEVRRVVTLMQKYSPENGASRRRQPQKSGRLPGI</sequence>
<dbReference type="EMBL" id="LAZR01028922">
    <property type="protein sequence ID" value="KKL61099.1"/>
    <property type="molecule type" value="Genomic_DNA"/>
</dbReference>
<reference evidence="5" key="1">
    <citation type="journal article" date="2015" name="Nature">
        <title>Complex archaea that bridge the gap between prokaryotes and eukaryotes.</title>
        <authorList>
            <person name="Spang A."/>
            <person name="Saw J.H."/>
            <person name="Jorgensen S.L."/>
            <person name="Zaremba-Niedzwiedzka K."/>
            <person name="Martijn J."/>
            <person name="Lind A.E."/>
            <person name="van Eijk R."/>
            <person name="Schleper C."/>
            <person name="Guy L."/>
            <person name="Ettema T.J."/>
        </authorList>
    </citation>
    <scope>NUCLEOTIDE SEQUENCE</scope>
</reference>
<dbReference type="InterPro" id="IPR027417">
    <property type="entry name" value="P-loop_NTPase"/>
</dbReference>
<dbReference type="InterPro" id="IPR001208">
    <property type="entry name" value="MCM_dom"/>
</dbReference>
<keyword evidence="2" id="KW-0067">ATP-binding</keyword>
<protein>
    <recommendedName>
        <fullName evidence="4">MCM C-terminal AAA(+) ATPase domain-containing protein</fullName>
    </recommendedName>
</protein>
<dbReference type="GO" id="GO:0005524">
    <property type="term" value="F:ATP binding"/>
    <property type="evidence" value="ECO:0007669"/>
    <property type="project" value="UniProtKB-KW"/>
</dbReference>
<dbReference type="SUPFAM" id="SSF52540">
    <property type="entry name" value="P-loop containing nucleoside triphosphate hydrolases"/>
    <property type="match status" value="1"/>
</dbReference>
<gene>
    <name evidence="5" type="ORF">LCGC14_2198710</name>
</gene>
<dbReference type="CDD" id="cd00009">
    <property type="entry name" value="AAA"/>
    <property type="match status" value="1"/>
</dbReference>
<dbReference type="AlphaFoldDB" id="A0A0F9DHI2"/>
<accession>A0A0F9DHI2</accession>